<reference evidence="3" key="2">
    <citation type="submission" date="2015-01" db="EMBL/GenBank/DDBJ databases">
        <title>Evolutionary Origins and Diversification of the Mycorrhizal Mutualists.</title>
        <authorList>
            <consortium name="DOE Joint Genome Institute"/>
            <consortium name="Mycorrhizal Genomics Consortium"/>
            <person name="Kohler A."/>
            <person name="Kuo A."/>
            <person name="Nagy L.G."/>
            <person name="Floudas D."/>
            <person name="Copeland A."/>
            <person name="Barry K.W."/>
            <person name="Cichocki N."/>
            <person name="Veneault-Fourrey C."/>
            <person name="LaButti K."/>
            <person name="Lindquist E.A."/>
            <person name="Lipzen A."/>
            <person name="Lundell T."/>
            <person name="Morin E."/>
            <person name="Murat C."/>
            <person name="Riley R."/>
            <person name="Ohm R."/>
            <person name="Sun H."/>
            <person name="Tunlid A."/>
            <person name="Henrissat B."/>
            <person name="Grigoriev I.V."/>
            <person name="Hibbett D.S."/>
            <person name="Martin F."/>
        </authorList>
    </citation>
    <scope>NUCLEOTIDE SEQUENCE [LARGE SCALE GENOMIC DNA]</scope>
    <source>
        <strain evidence="3">MAFF 305830</strain>
    </source>
</reference>
<dbReference type="AlphaFoldDB" id="A0A0C2W6T6"/>
<evidence type="ECO:0000313" key="2">
    <source>
        <dbReference type="EMBL" id="KIM22123.1"/>
    </source>
</evidence>
<reference evidence="2 3" key="1">
    <citation type="submission" date="2014-04" db="EMBL/GenBank/DDBJ databases">
        <authorList>
            <consortium name="DOE Joint Genome Institute"/>
            <person name="Kuo A."/>
            <person name="Zuccaro A."/>
            <person name="Kohler A."/>
            <person name="Nagy L.G."/>
            <person name="Floudas D."/>
            <person name="Copeland A."/>
            <person name="Barry K.W."/>
            <person name="Cichocki N."/>
            <person name="Veneault-Fourrey C."/>
            <person name="LaButti K."/>
            <person name="Lindquist E.A."/>
            <person name="Lipzen A."/>
            <person name="Lundell T."/>
            <person name="Morin E."/>
            <person name="Murat C."/>
            <person name="Sun H."/>
            <person name="Tunlid A."/>
            <person name="Henrissat B."/>
            <person name="Grigoriev I.V."/>
            <person name="Hibbett D.S."/>
            <person name="Martin F."/>
            <person name="Nordberg H.P."/>
            <person name="Cantor M.N."/>
            <person name="Hua S.X."/>
        </authorList>
    </citation>
    <scope>NUCLEOTIDE SEQUENCE [LARGE SCALE GENOMIC DNA]</scope>
    <source>
        <strain evidence="2 3">MAFF 305830</strain>
    </source>
</reference>
<feature type="non-terminal residue" evidence="2">
    <location>
        <position position="1"/>
    </location>
</feature>
<keyword evidence="3" id="KW-1185">Reference proteome</keyword>
<dbReference type="OrthoDB" id="9991317at2759"/>
<name>A0A0C2W6T6_SERVB</name>
<dbReference type="PANTHER" id="PTHR19959:SF119">
    <property type="entry name" value="FUNGAL LIPASE-LIKE DOMAIN-CONTAINING PROTEIN"/>
    <property type="match status" value="1"/>
</dbReference>
<accession>A0A0C2W6T6</accession>
<proteinExistence type="predicted"/>
<evidence type="ECO:0000313" key="3">
    <source>
        <dbReference type="Proteomes" id="UP000054097"/>
    </source>
</evidence>
<dbReference type="STRING" id="933852.A0A0C2W6T6"/>
<feature type="non-terminal residue" evidence="2">
    <location>
        <position position="1028"/>
    </location>
</feature>
<dbReference type="SUPFAM" id="SSF48452">
    <property type="entry name" value="TPR-like"/>
    <property type="match status" value="1"/>
</dbReference>
<dbReference type="Gene3D" id="1.25.40.10">
    <property type="entry name" value="Tetratricopeptide repeat domain"/>
    <property type="match status" value="3"/>
</dbReference>
<organism evidence="2 3">
    <name type="scientific">Serendipita vermifera MAFF 305830</name>
    <dbReference type="NCBI Taxonomy" id="933852"/>
    <lineage>
        <taxon>Eukaryota</taxon>
        <taxon>Fungi</taxon>
        <taxon>Dikarya</taxon>
        <taxon>Basidiomycota</taxon>
        <taxon>Agaricomycotina</taxon>
        <taxon>Agaricomycetes</taxon>
        <taxon>Sebacinales</taxon>
        <taxon>Serendipitaceae</taxon>
        <taxon>Serendipita</taxon>
    </lineage>
</organism>
<evidence type="ECO:0000259" key="1">
    <source>
        <dbReference type="Pfam" id="PF12770"/>
    </source>
</evidence>
<sequence length="1028" mass="113057">LQVRFQRLEALTDLDDIISTLRKFAELTPDGHEEKAIRLMTVGNALKARFNRFQRVSDIDETLSCQRKAVELTPDDRPVMPLLLANLGATLQNRFKFLNNLADIDDAIYTLRKGMEMTSNAHPAKSALLTHLGAAQLARFDHVGSRSDIDDAILSFRQSMEVTPDGDPHRPERLRNLGSVLITRFGRFGNVSDIEDALSIQRKAGSISNLRQAVELTQDAHPDTPLRLGDLGSAYLARFDHLGNQPDIEEAILCQRKAIQLVPDGHPSVPVHLGNLGGALLTRFKAQGSVADIEETITTLFKAIKLMPDGNPHKPPLLLNLGSALKSRFQRLKSRADIQDAISCLQKAVELTPDGHKDKSSRLNDLGSALRIRFMSFDNQVDIEDAILNLRKAVELTPDEHRDKPSRLNNLANALRSYFELHKVSKDIDDAITNLRKAVALTADGHPDKPSLLTNLGSVLLCCSETSCILSEIEDAISVLRKAAELMPDGHPMKPIVFFNLGNALHSRFKSLACFADVEDALSATSRAATSQTGSPRVRFDASISWVRILEEHFPSTSPLPAFRCAIDLLPQIAWAGLSIVDQHSLLAQAGDIAREAVAAAIRMNECETAVEWAEQGRSIAWQNLLGLRTPIEDLRIKNSNLADLDPSERTLNISLIDIAQKYSLLAIERETIIDEIRRIPGFQAFMRAKTFAELAPAASEGAVVILNDYQTRCDALILNSDGSKGGSVSVSSIPLKDLTSTLSIELQRNLKSLLRSAGVRARGPRKSEKDYSDELPRIWWSTTGSLSFLPIHAAGMYGMEGLESCVSDYVVSSYAPTLTAILDQTQCGTSTDFQILTISQPATPYARPIPMTETEVKLIKQYTKDLNVVNLSSEHATVKSVLEGMKTSNWIHLACHGEQNVKEPMKSGFLLHDQILELSMIVRTTLPATEFAFLSACQTAVGDEKIADESVHLAAGMLLAGCRGVIATMWSIEDEDAPTVTEEVYSRILKDGVPNRKAAARALQEGVERLKRSGASFLKWVPYIHIG</sequence>
<gene>
    <name evidence="2" type="ORF">M408DRAFT_36739</name>
</gene>
<dbReference type="PANTHER" id="PTHR19959">
    <property type="entry name" value="KINESIN LIGHT CHAIN"/>
    <property type="match status" value="1"/>
</dbReference>
<protein>
    <recommendedName>
        <fullName evidence="1">CHAT domain-containing protein</fullName>
    </recommendedName>
</protein>
<dbReference type="Proteomes" id="UP000054097">
    <property type="component" value="Unassembled WGS sequence"/>
</dbReference>
<dbReference type="HOGENOM" id="CLU_001305_0_1_1"/>
<feature type="domain" description="CHAT" evidence="1">
    <location>
        <begin position="773"/>
        <end position="1028"/>
    </location>
</feature>
<dbReference type="InterPro" id="IPR011990">
    <property type="entry name" value="TPR-like_helical_dom_sf"/>
</dbReference>
<dbReference type="Pfam" id="PF12770">
    <property type="entry name" value="CHAT"/>
    <property type="match status" value="1"/>
</dbReference>
<dbReference type="InterPro" id="IPR024983">
    <property type="entry name" value="CHAT_dom"/>
</dbReference>
<dbReference type="EMBL" id="KN824363">
    <property type="protein sequence ID" value="KIM22123.1"/>
    <property type="molecule type" value="Genomic_DNA"/>
</dbReference>